<keyword evidence="11" id="KW-0066">ATP synthesis</keyword>
<keyword evidence="4 11" id="KW-0138">CF(0)</keyword>
<keyword evidence="6 11" id="KW-0375">Hydrogen ion transport</keyword>
<evidence type="ECO:0000256" key="2">
    <source>
        <dbReference type="ARBA" id="ARBA00005513"/>
    </source>
</evidence>
<geneLocation type="plastid" evidence="14"/>
<keyword evidence="3 11" id="KW-0813">Transport</keyword>
<evidence type="ECO:0000256" key="7">
    <source>
        <dbReference type="ARBA" id="ARBA00022989"/>
    </source>
</evidence>
<evidence type="ECO:0000256" key="3">
    <source>
        <dbReference type="ARBA" id="ARBA00022448"/>
    </source>
</evidence>
<comment type="similarity">
    <text evidence="2 11 12">Belongs to the ATPase B chain family.</text>
</comment>
<evidence type="ECO:0000256" key="12">
    <source>
        <dbReference type="RuleBase" id="RU003848"/>
    </source>
</evidence>
<dbReference type="HAMAP" id="MF_01399">
    <property type="entry name" value="ATP_synth_bprime"/>
    <property type="match status" value="1"/>
</dbReference>
<dbReference type="InterPro" id="IPR028987">
    <property type="entry name" value="ATP_synth_B-like_membr_sf"/>
</dbReference>
<dbReference type="EMBL" id="MK814664">
    <property type="protein sequence ID" value="QCI06884.1"/>
    <property type="molecule type" value="Genomic_DNA"/>
</dbReference>
<keyword evidence="9 11" id="KW-0472">Membrane</keyword>
<reference evidence="14" key="2">
    <citation type="submission" date="2019-04" db="EMBL/GenBank/DDBJ databases">
        <authorList>
            <person name="Pasella M."/>
        </authorList>
    </citation>
    <scope>NUCLEOTIDE SEQUENCE</scope>
    <source>
        <strain evidence="14">25966_5</strain>
    </source>
</reference>
<evidence type="ECO:0000256" key="13">
    <source>
        <dbReference type="SAM" id="Coils"/>
    </source>
</evidence>
<keyword evidence="7 11" id="KW-1133">Transmembrane helix</keyword>
<evidence type="ECO:0000256" key="10">
    <source>
        <dbReference type="ARBA" id="ARBA00025198"/>
    </source>
</evidence>
<dbReference type="GO" id="GO:0045259">
    <property type="term" value="C:proton-transporting ATP synthase complex"/>
    <property type="evidence" value="ECO:0007669"/>
    <property type="project" value="UniProtKB-KW"/>
</dbReference>
<dbReference type="PANTHER" id="PTHR33445:SF2">
    <property type="entry name" value="ATP SYNTHASE SUBUNIT B', CHLOROPLASTIC"/>
    <property type="match status" value="1"/>
</dbReference>
<keyword evidence="11" id="KW-1003">Cell membrane</keyword>
<evidence type="ECO:0000256" key="1">
    <source>
        <dbReference type="ARBA" id="ARBA00004167"/>
    </source>
</evidence>
<dbReference type="InterPro" id="IPR050059">
    <property type="entry name" value="ATP_synthase_B_chain"/>
</dbReference>
<dbReference type="SUPFAM" id="SSF81573">
    <property type="entry name" value="F1F0 ATP synthase subunit B, membrane domain"/>
    <property type="match status" value="1"/>
</dbReference>
<keyword evidence="8 11" id="KW-0406">Ion transport</keyword>
<dbReference type="InterPro" id="IPR034679">
    <property type="entry name" value="ATP_synth_b"/>
</dbReference>
<accession>A0A4D6WSP8</accession>
<protein>
    <submittedName>
        <fullName evidence="14">ATP synthase CF0 subunit II</fullName>
    </submittedName>
</protein>
<name>A0A4D6WSP8_9FLOR</name>
<organism evidence="14">
    <name type="scientific">Halydictyon mirabile</name>
    <dbReference type="NCBI Taxonomy" id="189652"/>
    <lineage>
        <taxon>Eukaryota</taxon>
        <taxon>Rhodophyta</taxon>
        <taxon>Florideophyceae</taxon>
        <taxon>Rhodymeniophycidae</taxon>
        <taxon>Ceramiales</taxon>
        <taxon>Dasyaceae</taxon>
        <taxon>Halydictyon</taxon>
    </lineage>
</organism>
<dbReference type="GO" id="GO:0005886">
    <property type="term" value="C:plasma membrane"/>
    <property type="evidence" value="ECO:0007669"/>
    <property type="project" value="UniProtKB-SubCell"/>
</dbReference>
<comment type="function">
    <text evidence="10 11">F(1)F(0) ATP synthase produces ATP from ADP in the presence of a proton or sodium gradient. F-type ATPases consist of two structural domains, F(1) containing the extramembraneous catalytic core and F(0) containing the membrane proton channel, linked together by a central stalk and a peripheral stalk. During catalysis, ATP synthesis in the catalytic domain of F(1) is coupled via a rotary mechanism of the central stalk subunits to proton translocation.</text>
</comment>
<keyword evidence="14" id="KW-0934">Plastid</keyword>
<dbReference type="InterPro" id="IPR002146">
    <property type="entry name" value="ATP_synth_b/b'su_bac/chlpt"/>
</dbReference>
<evidence type="ECO:0000256" key="4">
    <source>
        <dbReference type="ARBA" id="ARBA00022547"/>
    </source>
</evidence>
<comment type="subcellular location">
    <subcellularLocation>
        <location evidence="11">Cell membrane</location>
        <topology evidence="11">Single-pass membrane protein</topology>
    </subcellularLocation>
    <subcellularLocation>
        <location evidence="1">Membrane</location>
        <topology evidence="1">Single-pass membrane protein</topology>
    </subcellularLocation>
</comment>
<comment type="function">
    <text evidence="11">Component of the F(0) channel, it forms part of the peripheral stalk, linking F(1) to F(0). The b'-subunit is a diverged and duplicated form of b found in plants and photosynthetic bacteria.</text>
</comment>
<evidence type="ECO:0000256" key="5">
    <source>
        <dbReference type="ARBA" id="ARBA00022692"/>
    </source>
</evidence>
<proteinExistence type="inferred from homology"/>
<gene>
    <name evidence="14" type="primary">atpg</name>
    <name evidence="11" type="synonym">atpF2</name>
    <name evidence="11" type="synonym">atpG</name>
</gene>
<comment type="subunit">
    <text evidence="11">F-type ATPases have 2 components, F(1) - the catalytic core - and F(0) - the membrane proton channel. F(1) has five subunits: alpha(3), beta(3), gamma(1), delta(1), epsilon(1). F(0) has four main subunits: a(1), b(1), b'(1) and c(10-14). The alpha and beta chains form an alternating ring which encloses part of the gamma chain. F(1) is attached to F(0) by a central stalk formed by the gamma and epsilon chains, while a peripheral stalk is formed by the delta, b and b' chains.</text>
</comment>
<dbReference type="AlphaFoldDB" id="A0A4D6WSP8"/>
<evidence type="ECO:0000313" key="14">
    <source>
        <dbReference type="EMBL" id="QCI06884.1"/>
    </source>
</evidence>
<dbReference type="CDD" id="cd06503">
    <property type="entry name" value="ATP-synt_Fo_b"/>
    <property type="match status" value="1"/>
</dbReference>
<evidence type="ECO:0000256" key="8">
    <source>
        <dbReference type="ARBA" id="ARBA00023065"/>
    </source>
</evidence>
<reference evidence="14" key="1">
    <citation type="journal article" date="2019" name="Mol. Phylogenet. Evol.">
        <title>Morphological evolution and classification of the red algal order Ceramiales inferred using plastid phylogenomics.</title>
        <authorList>
            <person name="Diaz-Tapia P."/>
            <person name="Pasella M.M."/>
            <person name="Verbruggen H."/>
            <person name="Maggs C.A."/>
        </authorList>
    </citation>
    <scope>NUCLEOTIDE SEQUENCE</scope>
    <source>
        <strain evidence="14">25966_5</strain>
    </source>
</reference>
<dbReference type="NCBIfam" id="NF005607">
    <property type="entry name" value="PRK07353.1"/>
    <property type="match status" value="1"/>
</dbReference>
<evidence type="ECO:0000256" key="11">
    <source>
        <dbReference type="HAMAP-Rule" id="MF_01399"/>
    </source>
</evidence>
<feature type="transmembrane region" description="Helical" evidence="11">
    <location>
        <begin position="30"/>
        <end position="47"/>
    </location>
</feature>
<evidence type="ECO:0000256" key="6">
    <source>
        <dbReference type="ARBA" id="ARBA00022781"/>
    </source>
</evidence>
<dbReference type="HAMAP" id="MF_01398">
    <property type="entry name" value="ATP_synth_b_bprime"/>
    <property type="match status" value="1"/>
</dbReference>
<evidence type="ECO:0000256" key="9">
    <source>
        <dbReference type="ARBA" id="ARBA00023136"/>
    </source>
</evidence>
<dbReference type="PANTHER" id="PTHR33445">
    <property type="entry name" value="ATP SYNTHASE SUBUNIT B', CHLOROPLASTIC"/>
    <property type="match status" value="1"/>
</dbReference>
<dbReference type="Pfam" id="PF00430">
    <property type="entry name" value="ATP-synt_B"/>
    <property type="match status" value="1"/>
</dbReference>
<sequence>MHSLLLSLILEVSNENTKGGLFDFNATLPLMSLQFLALTVLLNILFYKPITNILDEREEYIKNSLTVASVSLLKADELTQKYEQQLAQSRKDAQNIIKVSQQDAQKLVSEKIKEAQQEAEELLKNAYDQLNFQKEQALKSLELQVDILSDQIKVKLLDYENIVNF</sequence>
<keyword evidence="5 11" id="KW-0812">Transmembrane</keyword>
<dbReference type="GO" id="GO:0046961">
    <property type="term" value="F:proton-transporting ATPase activity, rotational mechanism"/>
    <property type="evidence" value="ECO:0007669"/>
    <property type="project" value="TreeGrafter"/>
</dbReference>
<feature type="coiled-coil region" evidence="13">
    <location>
        <begin position="105"/>
        <end position="136"/>
    </location>
</feature>
<dbReference type="GO" id="GO:0046933">
    <property type="term" value="F:proton-transporting ATP synthase activity, rotational mechanism"/>
    <property type="evidence" value="ECO:0007669"/>
    <property type="project" value="UniProtKB-UniRule"/>
</dbReference>
<keyword evidence="13" id="KW-0175">Coiled coil</keyword>